<dbReference type="Proteomes" id="UP000008068">
    <property type="component" value="Unassembled WGS sequence"/>
</dbReference>
<dbReference type="PANTHER" id="PTHR31379">
    <property type="entry name" value="F-BOX C PROTEIN-RELATED-RELATED"/>
    <property type="match status" value="1"/>
</dbReference>
<evidence type="ECO:0000313" key="1">
    <source>
        <dbReference type="EMBL" id="EGT37366.1"/>
    </source>
</evidence>
<organism evidence="2">
    <name type="scientific">Caenorhabditis brenneri</name>
    <name type="common">Nematode worm</name>
    <dbReference type="NCBI Taxonomy" id="135651"/>
    <lineage>
        <taxon>Eukaryota</taxon>
        <taxon>Metazoa</taxon>
        <taxon>Ecdysozoa</taxon>
        <taxon>Nematoda</taxon>
        <taxon>Chromadorea</taxon>
        <taxon>Rhabditida</taxon>
        <taxon>Rhabditina</taxon>
        <taxon>Rhabditomorpha</taxon>
        <taxon>Rhabditoidea</taxon>
        <taxon>Rhabditidae</taxon>
        <taxon>Peloderinae</taxon>
        <taxon>Caenorhabditis</taxon>
    </lineage>
</organism>
<dbReference type="InterPro" id="IPR021942">
    <property type="entry name" value="DUF3557"/>
</dbReference>
<dbReference type="InParanoid" id="G0MMJ8"/>
<dbReference type="EMBL" id="GL379802">
    <property type="protein sequence ID" value="EGT37366.1"/>
    <property type="molecule type" value="Genomic_DNA"/>
</dbReference>
<reference evidence="2" key="1">
    <citation type="submission" date="2011-07" db="EMBL/GenBank/DDBJ databases">
        <authorList>
            <consortium name="Caenorhabditis brenneri Sequencing and Analysis Consortium"/>
            <person name="Wilson R.K."/>
        </authorList>
    </citation>
    <scope>NUCLEOTIDE SEQUENCE [LARGE SCALE GENOMIC DNA]</scope>
    <source>
        <strain evidence="2">PB2801</strain>
    </source>
</reference>
<proteinExistence type="predicted"/>
<name>G0MMJ8_CAEBE</name>
<dbReference type="FunCoup" id="G0MMJ8">
    <property type="interactions" value="1391"/>
</dbReference>
<protein>
    <submittedName>
        <fullName evidence="1">Uncharacterized protein</fullName>
    </submittedName>
</protein>
<gene>
    <name evidence="1" type="ORF">CAEBREN_20838</name>
</gene>
<keyword evidence="2" id="KW-1185">Reference proteome</keyword>
<accession>G0MMJ8</accession>
<sequence length="447" mass="51491">MNSKPLSYDSLKTVLQHMDANTRINLAAHIPSIRKTEKSVPLKINYLHFDSDSISIDKSNYKVGIFRDYGAMKTPNYVKKCNEEGGGSYDIDEYGFEDLNSLKQRSLPEDIVMKPYEIEEPPPRDDNTSRKKEADIVFMKSQVSEDDMNYKFLLSEHGFEKIEDLAEQLHSAQERNDEDRYETLYELTVSRSRSDDEQDLEYEAEQIERVEYRKQLPLALRAISNFIFGGRRHPVHVESLRVEETTVIRVPSDLQLKIRHLDLLGTLGIICNALHPIIHSSSFPLEELEIVDFGMFDIHRIDISYFQSKMARDAEKLTIYYQDNNAWLPILSALQNKLVHMQYCFSMSANDYVELIRTWAVQGKDIGTVFTFEVSGFSATNKVQGIVDRVAEEFEGAVKNERFLTVPMSNRSSRIHVTTTDKLEYEPVIMSTCFLEIKVVSSSDDSN</sequence>
<dbReference type="Pfam" id="PF12078">
    <property type="entry name" value="DUF3557"/>
    <property type="match status" value="1"/>
</dbReference>
<dbReference type="HOGENOM" id="CLU_042576_0_1_1"/>
<dbReference type="eggNOG" id="ENOG502TJUD">
    <property type="taxonomic scope" value="Eukaryota"/>
</dbReference>
<dbReference type="PANTHER" id="PTHR31379:SF1">
    <property type="entry name" value="F-BOX C PROTEIN-RELATED"/>
    <property type="match status" value="1"/>
</dbReference>
<evidence type="ECO:0000313" key="2">
    <source>
        <dbReference type="Proteomes" id="UP000008068"/>
    </source>
</evidence>
<dbReference type="AlphaFoldDB" id="G0MMJ8"/>